<dbReference type="PANTHER" id="PTHR30135:SF3">
    <property type="entry name" value="GLUCONEOGENESIS FACTOR-RELATED"/>
    <property type="match status" value="1"/>
</dbReference>
<dbReference type="InterPro" id="IPR002882">
    <property type="entry name" value="CofD"/>
</dbReference>
<dbReference type="Pfam" id="PF01933">
    <property type="entry name" value="CofD"/>
    <property type="match status" value="1"/>
</dbReference>
<protein>
    <recommendedName>
        <fullName evidence="2">Putative gluconeogenesis factor</fullName>
    </recommendedName>
</protein>
<evidence type="ECO:0000256" key="1">
    <source>
        <dbReference type="ARBA" id="ARBA00022490"/>
    </source>
</evidence>
<comment type="subcellular location">
    <subcellularLocation>
        <location evidence="2">Cytoplasm</location>
    </subcellularLocation>
</comment>
<dbReference type="GO" id="GO:0043743">
    <property type="term" value="F:LPPG:FO 2-phospho-L-lactate transferase activity"/>
    <property type="evidence" value="ECO:0007669"/>
    <property type="project" value="InterPro"/>
</dbReference>
<comment type="caution">
    <text evidence="4">The sequence shown here is derived from an EMBL/GenBank/DDBJ whole genome shotgun (WGS) entry which is preliminary data.</text>
</comment>
<keyword evidence="3" id="KW-0472">Membrane</keyword>
<dbReference type="Proteomes" id="UP000223596">
    <property type="component" value="Unassembled WGS sequence"/>
</dbReference>
<dbReference type="EMBL" id="PDBW01000001">
    <property type="protein sequence ID" value="PFH03408.1"/>
    <property type="molecule type" value="Genomic_DNA"/>
</dbReference>
<organism evidence="4 5">
    <name type="scientific">Acetivibrio thermocellus AD2</name>
    <dbReference type="NCBI Taxonomy" id="1138384"/>
    <lineage>
        <taxon>Bacteria</taxon>
        <taxon>Bacillati</taxon>
        <taxon>Bacillota</taxon>
        <taxon>Clostridia</taxon>
        <taxon>Eubacteriales</taxon>
        <taxon>Oscillospiraceae</taxon>
        <taxon>Acetivibrio</taxon>
    </lineage>
</organism>
<comment type="similarity">
    <text evidence="2">Belongs to the gluconeogenesis factor family.</text>
</comment>
<dbReference type="GO" id="GO:0005737">
    <property type="term" value="C:cytoplasm"/>
    <property type="evidence" value="ECO:0007669"/>
    <property type="project" value="UniProtKB-SubCell"/>
</dbReference>
<dbReference type="AlphaFoldDB" id="A0AB36THT5"/>
<proteinExistence type="inferred from homology"/>
<dbReference type="CDD" id="cd07187">
    <property type="entry name" value="YvcK_like"/>
    <property type="match status" value="1"/>
</dbReference>
<dbReference type="PANTHER" id="PTHR30135">
    <property type="entry name" value="UNCHARACTERIZED PROTEIN YVCK-RELATED"/>
    <property type="match status" value="1"/>
</dbReference>
<keyword evidence="3" id="KW-1133">Transmembrane helix</keyword>
<dbReference type="InterPro" id="IPR038136">
    <property type="entry name" value="CofD-like_dom_sf"/>
</dbReference>
<sequence length="439" mass="48250">MKNDNWFRKKIAGYRWCLLIVFGIILISAGMLLAYRHDNTFDIFCSVLLFASGCIFIVVSIRLIAIDTVSKYAQNGINVVCCKDRDDNLYEKEFLDKGPKIVAIGGGTGLSTMLRGLKECSSNITAVVTVADDGGGSGILRQDLGILPPGDIRNCILALANTEPIMEKLLQYRFQDGMLKGQSFGNLFLAAMDGISSSFEQAVQRMSDVLAVKGRVLPVTLEDIQLCAELEDGYVITGESQIGNHNSFHRCAIKRVYLEPGKVKPLDEVIEAIGEADVIVLGPGSLFTSIIPNLLVDGVCDAIKKSKALKIYVCNVMTQPGETDGYSVSDHIKALERHSFEGIVDYCIFNTADIPELLKKKYSEDGAQIVRVDYDELDKLGIKLLGGDFVCITNGYIRHDTKKLAQAIMNLVIENVFGKDDRKSSGYVNTMKQFKNIVG</sequence>
<keyword evidence="1 2" id="KW-0963">Cytoplasm</keyword>
<dbReference type="RefSeq" id="WP_003512125.1">
    <property type="nucleotide sequence ID" value="NZ_CP013828.1"/>
</dbReference>
<name>A0AB36THT5_ACETH</name>
<dbReference type="SUPFAM" id="SSF142338">
    <property type="entry name" value="CofD-like"/>
    <property type="match status" value="1"/>
</dbReference>
<feature type="transmembrane region" description="Helical" evidence="3">
    <location>
        <begin position="12"/>
        <end position="35"/>
    </location>
</feature>
<evidence type="ECO:0000313" key="5">
    <source>
        <dbReference type="Proteomes" id="UP000223596"/>
    </source>
</evidence>
<gene>
    <name evidence="4" type="ORF">M972_112216</name>
</gene>
<feature type="transmembrane region" description="Helical" evidence="3">
    <location>
        <begin position="41"/>
        <end position="65"/>
    </location>
</feature>
<accession>A0AB36THT5</accession>
<reference evidence="4 5" key="1">
    <citation type="submission" date="2017-09" db="EMBL/GenBank/DDBJ databases">
        <title>Evaluation of Pacific Biosciences Sequencing Technology to Finishing C. thermocellum Genome Sequences.</title>
        <authorList>
            <person name="Brown S."/>
        </authorList>
    </citation>
    <scope>NUCLEOTIDE SEQUENCE [LARGE SCALE GENOMIC DNA]</scope>
    <source>
        <strain evidence="4 5">AD2</strain>
    </source>
</reference>
<keyword evidence="3" id="KW-0812">Transmembrane</keyword>
<evidence type="ECO:0000313" key="4">
    <source>
        <dbReference type="EMBL" id="PFH03408.1"/>
    </source>
</evidence>
<dbReference type="GO" id="GO:0008360">
    <property type="term" value="P:regulation of cell shape"/>
    <property type="evidence" value="ECO:0007669"/>
    <property type="project" value="UniProtKB-UniRule"/>
</dbReference>
<dbReference type="NCBIfam" id="TIGR01826">
    <property type="entry name" value="CofD_related"/>
    <property type="match status" value="1"/>
</dbReference>
<dbReference type="HAMAP" id="MF_00973">
    <property type="entry name" value="Gluconeogen_factor"/>
    <property type="match status" value="1"/>
</dbReference>
<evidence type="ECO:0000256" key="2">
    <source>
        <dbReference type="HAMAP-Rule" id="MF_00973"/>
    </source>
</evidence>
<comment type="function">
    <text evidence="2">Required for morphogenesis under gluconeogenic growth conditions.</text>
</comment>
<evidence type="ECO:0000256" key="3">
    <source>
        <dbReference type="SAM" id="Phobius"/>
    </source>
</evidence>
<dbReference type="Gene3D" id="3.40.50.10680">
    <property type="entry name" value="CofD-like domains"/>
    <property type="match status" value="1"/>
</dbReference>
<dbReference type="GeneID" id="35804749"/>
<dbReference type="InterPro" id="IPR010119">
    <property type="entry name" value="Gluconeogen_factor"/>
</dbReference>